<evidence type="ECO:0000256" key="7">
    <source>
        <dbReference type="ARBA" id="ARBA00023170"/>
    </source>
</evidence>
<feature type="region of interest" description="Disordered" evidence="10">
    <location>
        <begin position="334"/>
        <end position="551"/>
    </location>
</feature>
<dbReference type="Gene3D" id="1.20.1070.10">
    <property type="entry name" value="Rhodopsin 7-helix transmembrane proteins"/>
    <property type="match status" value="1"/>
</dbReference>
<dbReference type="Pfam" id="PF09791">
    <property type="entry name" value="Oxidored-like"/>
    <property type="match status" value="1"/>
</dbReference>
<dbReference type="PANTHER" id="PTHR46272:SF1">
    <property type="entry name" value="G-PROTEIN COUPLED RECEPTOR 142-RELATED"/>
    <property type="match status" value="1"/>
</dbReference>
<proteinExistence type="inferred from homology"/>
<dbReference type="EMBL" id="JAINUG010000344">
    <property type="protein sequence ID" value="KAJ8377650.1"/>
    <property type="molecule type" value="Genomic_DNA"/>
</dbReference>
<feature type="compositionally biased region" description="Low complexity" evidence="10">
    <location>
        <begin position="362"/>
        <end position="376"/>
    </location>
</feature>
<feature type="transmembrane region" description="Helical" evidence="11">
    <location>
        <begin position="146"/>
        <end position="166"/>
    </location>
</feature>
<dbReference type="GO" id="GO:0005886">
    <property type="term" value="C:plasma membrane"/>
    <property type="evidence" value="ECO:0007669"/>
    <property type="project" value="UniProtKB-SubCell"/>
</dbReference>
<evidence type="ECO:0000256" key="2">
    <source>
        <dbReference type="ARBA" id="ARBA00022475"/>
    </source>
</evidence>
<feature type="compositionally biased region" description="Low complexity" evidence="10">
    <location>
        <begin position="421"/>
        <end position="453"/>
    </location>
</feature>
<accession>A0AAD7RCP3</accession>
<dbReference type="InterPro" id="IPR052477">
    <property type="entry name" value="Orphan_GPCR1"/>
</dbReference>
<evidence type="ECO:0000256" key="9">
    <source>
        <dbReference type="RuleBase" id="RU000688"/>
    </source>
</evidence>
<feature type="compositionally biased region" description="Low complexity" evidence="10">
    <location>
        <begin position="390"/>
        <end position="408"/>
    </location>
</feature>
<dbReference type="AlphaFoldDB" id="A0AAD7RCP3"/>
<feature type="transmembrane region" description="Helical" evidence="11">
    <location>
        <begin position="31"/>
        <end position="53"/>
    </location>
</feature>
<dbReference type="PROSITE" id="PS00237">
    <property type="entry name" value="G_PROTEIN_RECEP_F1_1"/>
    <property type="match status" value="1"/>
</dbReference>
<gene>
    <name evidence="13" type="ORF">AAFF_G00254950</name>
</gene>
<dbReference type="InterPro" id="IPR000276">
    <property type="entry name" value="GPCR_Rhodpsn"/>
</dbReference>
<keyword evidence="14" id="KW-1185">Reference proteome</keyword>
<evidence type="ECO:0000313" key="14">
    <source>
        <dbReference type="Proteomes" id="UP001221898"/>
    </source>
</evidence>
<sequence>MIPWPNSTLPVGPPTPREGQKSECVLGFFPVIYYSALLCVGVPVNILTAVALWRLAWRTQKVLYVYLLALTGADVLTQLFIVFVGFLLETAVFHRQGPEPLLRSVSALEFAANHATVWAALPLTLDRYAALCHPLRHRRLSSPGRARRLVATVLLLSSLSGVPFFWWRDPWRASGRPTARDAALIWTHVTVIYFLPCAVFLPLNALILLRLRARARPPAPPRPRRLAGRSSAMPLAVTTAFCVLWAPRTAVVLYHLHGASVGSDWRVHLAYDLANMLAMLNTALNFLLYCSVSRPFRAAHTNACFEKDGSAVLFEQAARVVSSLLWTCAAAGQRGSPRSLCRPRLPALRPDSQRSDPDSQRSDPVSQPSDPDSQPSDPDPQHSDPDSQRSDPVSQPSDPVSQPSAPDSQRCDPDSQRCDPDSQPSDPDSQPSDPVSQPSDPVSQPSDPVSQRSAPDSQRSAPDSQRSDPDSQRSDPDPQRSDPVSQPSDPDSQHSDPDPQHSDPDPQHSDPVSQRSAPDSQRSAPDSQRSAPDSQRCDPDSQRSAPGPPVAPTHCCMSGCHNCVWIEHAEQLLAFYHDGGDKALAAIEENVQDENLRTYLRMEIRLMKMKKP</sequence>
<evidence type="ECO:0000256" key="11">
    <source>
        <dbReference type="SAM" id="Phobius"/>
    </source>
</evidence>
<evidence type="ECO:0000313" key="13">
    <source>
        <dbReference type="EMBL" id="KAJ8377650.1"/>
    </source>
</evidence>
<keyword evidence="3 9" id="KW-0812">Transmembrane</keyword>
<feature type="transmembrane region" description="Helical" evidence="11">
    <location>
        <begin position="65"/>
        <end position="87"/>
    </location>
</feature>
<dbReference type="GO" id="GO:0004930">
    <property type="term" value="F:G protein-coupled receptor activity"/>
    <property type="evidence" value="ECO:0007669"/>
    <property type="project" value="UniProtKB-KW"/>
</dbReference>
<feature type="compositionally biased region" description="Basic and acidic residues" evidence="10">
    <location>
        <begin position="379"/>
        <end position="389"/>
    </location>
</feature>
<protein>
    <recommendedName>
        <fullName evidence="12">G-protein coupled receptors family 1 profile domain-containing protein</fullName>
    </recommendedName>
</protein>
<evidence type="ECO:0000256" key="8">
    <source>
        <dbReference type="ARBA" id="ARBA00023224"/>
    </source>
</evidence>
<keyword evidence="8 9" id="KW-0807">Transducer</keyword>
<dbReference type="InterPro" id="IPR017452">
    <property type="entry name" value="GPCR_Rhodpsn_7TM"/>
</dbReference>
<keyword evidence="4 11" id="KW-1133">Transmembrane helix</keyword>
<dbReference type="PRINTS" id="PR00237">
    <property type="entry name" value="GPCRRHODOPSN"/>
</dbReference>
<evidence type="ECO:0000256" key="5">
    <source>
        <dbReference type="ARBA" id="ARBA00023040"/>
    </source>
</evidence>
<comment type="similarity">
    <text evidence="9">Belongs to the G-protein coupled receptor 1 family.</text>
</comment>
<keyword evidence="2" id="KW-1003">Cell membrane</keyword>
<dbReference type="Pfam" id="PF00001">
    <property type="entry name" value="7tm_1"/>
    <property type="match status" value="1"/>
</dbReference>
<name>A0AAD7RCP3_9TELE</name>
<feature type="transmembrane region" description="Helical" evidence="11">
    <location>
        <begin position="186"/>
        <end position="211"/>
    </location>
</feature>
<evidence type="ECO:0000256" key="1">
    <source>
        <dbReference type="ARBA" id="ARBA00004651"/>
    </source>
</evidence>
<keyword evidence="7 9" id="KW-0675">Receptor</keyword>
<feature type="domain" description="G-protein coupled receptors family 1 profile" evidence="12">
    <location>
        <begin position="44"/>
        <end position="289"/>
    </location>
</feature>
<dbReference type="SUPFAM" id="SSF81321">
    <property type="entry name" value="Family A G protein-coupled receptor-like"/>
    <property type="match status" value="1"/>
</dbReference>
<evidence type="ECO:0000256" key="4">
    <source>
        <dbReference type="ARBA" id="ARBA00022989"/>
    </source>
</evidence>
<evidence type="ECO:0000256" key="3">
    <source>
        <dbReference type="ARBA" id="ARBA00022692"/>
    </source>
</evidence>
<feature type="compositionally biased region" description="Basic and acidic residues" evidence="10">
    <location>
        <begin position="465"/>
        <end position="480"/>
    </location>
</feature>
<keyword evidence="6 11" id="KW-0472">Membrane</keyword>
<feature type="compositionally biased region" description="Basic and acidic residues" evidence="10">
    <location>
        <begin position="351"/>
        <end position="361"/>
    </location>
</feature>
<feature type="compositionally biased region" description="Low complexity" evidence="10">
    <location>
        <begin position="481"/>
        <end position="490"/>
    </location>
</feature>
<comment type="subcellular location">
    <subcellularLocation>
        <location evidence="1">Cell membrane</location>
        <topology evidence="1">Multi-pass membrane protein</topology>
    </subcellularLocation>
</comment>
<feature type="compositionally biased region" description="Basic and acidic residues" evidence="10">
    <location>
        <begin position="409"/>
        <end position="420"/>
    </location>
</feature>
<organism evidence="13 14">
    <name type="scientific">Aldrovandia affinis</name>
    <dbReference type="NCBI Taxonomy" id="143900"/>
    <lineage>
        <taxon>Eukaryota</taxon>
        <taxon>Metazoa</taxon>
        <taxon>Chordata</taxon>
        <taxon>Craniata</taxon>
        <taxon>Vertebrata</taxon>
        <taxon>Euteleostomi</taxon>
        <taxon>Actinopterygii</taxon>
        <taxon>Neopterygii</taxon>
        <taxon>Teleostei</taxon>
        <taxon>Notacanthiformes</taxon>
        <taxon>Halosauridae</taxon>
        <taxon>Aldrovandia</taxon>
    </lineage>
</organism>
<dbReference type="InterPro" id="IPR019180">
    <property type="entry name" value="Oxidoreductase-like_N"/>
</dbReference>
<comment type="caution">
    <text evidence="13">The sequence shown here is derived from an EMBL/GenBank/DDBJ whole genome shotgun (WGS) entry which is preliminary data.</text>
</comment>
<dbReference type="PANTHER" id="PTHR46272">
    <property type="entry name" value="G_PROTEIN_RECEP_F1_2 DOMAIN-CONTAINING PROTEIN"/>
    <property type="match status" value="1"/>
</dbReference>
<dbReference type="PROSITE" id="PS50262">
    <property type="entry name" value="G_PROTEIN_RECEP_F1_2"/>
    <property type="match status" value="1"/>
</dbReference>
<feature type="transmembrane region" description="Helical" evidence="11">
    <location>
        <begin position="107"/>
        <end position="125"/>
    </location>
</feature>
<dbReference type="Proteomes" id="UP001221898">
    <property type="component" value="Unassembled WGS sequence"/>
</dbReference>
<feature type="compositionally biased region" description="Polar residues" evidence="10">
    <location>
        <begin position="515"/>
        <end position="533"/>
    </location>
</feature>
<evidence type="ECO:0000259" key="12">
    <source>
        <dbReference type="PROSITE" id="PS50262"/>
    </source>
</evidence>
<feature type="transmembrane region" description="Helical" evidence="11">
    <location>
        <begin position="232"/>
        <end position="257"/>
    </location>
</feature>
<reference evidence="13" key="1">
    <citation type="journal article" date="2023" name="Science">
        <title>Genome structures resolve the early diversification of teleost fishes.</title>
        <authorList>
            <person name="Parey E."/>
            <person name="Louis A."/>
            <person name="Montfort J."/>
            <person name="Bouchez O."/>
            <person name="Roques C."/>
            <person name="Iampietro C."/>
            <person name="Lluch J."/>
            <person name="Castinel A."/>
            <person name="Donnadieu C."/>
            <person name="Desvignes T."/>
            <person name="Floi Bucao C."/>
            <person name="Jouanno E."/>
            <person name="Wen M."/>
            <person name="Mejri S."/>
            <person name="Dirks R."/>
            <person name="Jansen H."/>
            <person name="Henkel C."/>
            <person name="Chen W.J."/>
            <person name="Zahm M."/>
            <person name="Cabau C."/>
            <person name="Klopp C."/>
            <person name="Thompson A.W."/>
            <person name="Robinson-Rechavi M."/>
            <person name="Braasch I."/>
            <person name="Lecointre G."/>
            <person name="Bobe J."/>
            <person name="Postlethwait J.H."/>
            <person name="Berthelot C."/>
            <person name="Roest Crollius H."/>
            <person name="Guiguen Y."/>
        </authorList>
    </citation>
    <scope>NUCLEOTIDE SEQUENCE</scope>
    <source>
        <strain evidence="13">NC1722</strain>
    </source>
</reference>
<evidence type="ECO:0000256" key="10">
    <source>
        <dbReference type="SAM" id="MobiDB-lite"/>
    </source>
</evidence>
<evidence type="ECO:0000256" key="6">
    <source>
        <dbReference type="ARBA" id="ARBA00023136"/>
    </source>
</evidence>
<feature type="transmembrane region" description="Helical" evidence="11">
    <location>
        <begin position="269"/>
        <end position="290"/>
    </location>
</feature>
<keyword evidence="5 9" id="KW-0297">G-protein coupled receptor</keyword>
<feature type="compositionally biased region" description="Basic and acidic residues" evidence="10">
    <location>
        <begin position="491"/>
        <end position="508"/>
    </location>
</feature>